<name>A0A8G2BI72_9PROT</name>
<dbReference type="InterPro" id="IPR012337">
    <property type="entry name" value="RNaseH-like_sf"/>
</dbReference>
<gene>
    <name evidence="2" type="ORF">SAMN05660686_01724</name>
</gene>
<dbReference type="Proteomes" id="UP000198615">
    <property type="component" value="Unassembled WGS sequence"/>
</dbReference>
<dbReference type="Gene3D" id="3.30.420.10">
    <property type="entry name" value="Ribonuclease H-like superfamily/Ribonuclease H"/>
    <property type="match status" value="1"/>
</dbReference>
<comment type="caution">
    <text evidence="2">The sequence shown here is derived from an EMBL/GenBank/DDBJ whole genome shotgun (WGS) entry which is preliminary data.</text>
</comment>
<dbReference type="InterPro" id="IPR025948">
    <property type="entry name" value="HTH-like_dom"/>
</dbReference>
<proteinExistence type="predicted"/>
<dbReference type="GO" id="GO:0003676">
    <property type="term" value="F:nucleic acid binding"/>
    <property type="evidence" value="ECO:0007669"/>
    <property type="project" value="InterPro"/>
</dbReference>
<evidence type="ECO:0000313" key="2">
    <source>
        <dbReference type="EMBL" id="SDF57522.1"/>
    </source>
</evidence>
<evidence type="ECO:0000313" key="3">
    <source>
        <dbReference type="Proteomes" id="UP000198615"/>
    </source>
</evidence>
<dbReference type="EMBL" id="FNBW01000004">
    <property type="protein sequence ID" value="SDF57522.1"/>
    <property type="molecule type" value="Genomic_DNA"/>
</dbReference>
<dbReference type="GO" id="GO:0015074">
    <property type="term" value="P:DNA integration"/>
    <property type="evidence" value="ECO:0007669"/>
    <property type="project" value="InterPro"/>
</dbReference>
<dbReference type="PANTHER" id="PTHR47515:SF1">
    <property type="entry name" value="BLR2054 PROTEIN"/>
    <property type="match status" value="1"/>
</dbReference>
<dbReference type="InterPro" id="IPR048020">
    <property type="entry name" value="Transpos_IS3"/>
</dbReference>
<reference evidence="2 3" key="1">
    <citation type="submission" date="2016-10" db="EMBL/GenBank/DDBJ databases">
        <authorList>
            <person name="Varghese N."/>
            <person name="Submissions S."/>
        </authorList>
    </citation>
    <scope>NUCLEOTIDE SEQUENCE [LARGE SCALE GENOMIC DNA]</scope>
    <source>
        <strain evidence="2 3">DSM 18839</strain>
    </source>
</reference>
<feature type="domain" description="Integrase catalytic" evidence="1">
    <location>
        <begin position="107"/>
        <end position="273"/>
    </location>
</feature>
<keyword evidence="3" id="KW-1185">Reference proteome</keyword>
<dbReference type="AlphaFoldDB" id="A0A8G2BI72"/>
<sequence>MRPVRRRELVRHLQVAYGISERKACGAAGFGRASHRYTSRRDPQVELRIRLKDLAESRVRYGYRRLSILLRREGWRVNDKRIYRLYNEEGLSIRTRSPKRRRSCRYRTGRPDAAGVNDCWAMDFMSDRLFDERPFRILTIIDCHTREALACSARTGFRAYQVVEELDRLCRVRGKPQRIRVDNGTEFAGRMLDQWAYLNKVELDFSRPGNPTDNAHIEAFNSRLRQECLNASWFLSLPDARDRIEAWREDYNLNRPHSSLGNLTPSAFAAQIKPARKVA</sequence>
<dbReference type="PROSITE" id="PS50994">
    <property type="entry name" value="INTEGRASE"/>
    <property type="match status" value="1"/>
</dbReference>
<dbReference type="PANTHER" id="PTHR47515">
    <property type="entry name" value="LOW CALCIUM RESPONSE LOCUS PROTEIN T"/>
    <property type="match status" value="1"/>
</dbReference>
<evidence type="ECO:0000259" key="1">
    <source>
        <dbReference type="PROSITE" id="PS50994"/>
    </source>
</evidence>
<organism evidence="2 3">
    <name type="scientific">Thalassobaculum litoreum DSM 18839</name>
    <dbReference type="NCBI Taxonomy" id="1123362"/>
    <lineage>
        <taxon>Bacteria</taxon>
        <taxon>Pseudomonadati</taxon>
        <taxon>Pseudomonadota</taxon>
        <taxon>Alphaproteobacteria</taxon>
        <taxon>Rhodospirillales</taxon>
        <taxon>Thalassobaculaceae</taxon>
        <taxon>Thalassobaculum</taxon>
    </lineage>
</organism>
<dbReference type="NCBIfam" id="NF033516">
    <property type="entry name" value="transpos_IS3"/>
    <property type="match status" value="1"/>
</dbReference>
<protein>
    <submittedName>
        <fullName evidence="2">Putative transposase</fullName>
    </submittedName>
</protein>
<dbReference type="Pfam" id="PF13683">
    <property type="entry name" value="rve_3"/>
    <property type="match status" value="1"/>
</dbReference>
<dbReference type="Pfam" id="PF13276">
    <property type="entry name" value="HTH_21"/>
    <property type="match status" value="1"/>
</dbReference>
<dbReference type="SUPFAM" id="SSF53098">
    <property type="entry name" value="Ribonuclease H-like"/>
    <property type="match status" value="1"/>
</dbReference>
<dbReference type="InterPro" id="IPR001584">
    <property type="entry name" value="Integrase_cat-core"/>
</dbReference>
<dbReference type="InterPro" id="IPR036397">
    <property type="entry name" value="RNaseH_sf"/>
</dbReference>
<accession>A0A8G2BI72</accession>